<evidence type="ECO:0000313" key="2">
    <source>
        <dbReference type="EMBL" id="OXA53333.1"/>
    </source>
</evidence>
<dbReference type="EMBL" id="LNIX01000005">
    <property type="protein sequence ID" value="OXA53333.1"/>
    <property type="molecule type" value="Genomic_DNA"/>
</dbReference>
<reference evidence="2 3" key="1">
    <citation type="submission" date="2015-12" db="EMBL/GenBank/DDBJ databases">
        <title>The genome of Folsomia candida.</title>
        <authorList>
            <person name="Faddeeva A."/>
            <person name="Derks M.F."/>
            <person name="Anvar Y."/>
            <person name="Smit S."/>
            <person name="Van Straalen N."/>
            <person name="Roelofs D."/>
        </authorList>
    </citation>
    <scope>NUCLEOTIDE SEQUENCE [LARGE SCALE GENOMIC DNA]</scope>
    <source>
        <strain evidence="2 3">VU population</strain>
        <tissue evidence="2">Whole body</tissue>
    </source>
</reference>
<dbReference type="AlphaFoldDB" id="A0A226E6V7"/>
<protein>
    <submittedName>
        <fullName evidence="2">Uncharacterized protein</fullName>
    </submittedName>
</protein>
<feature type="transmembrane region" description="Helical" evidence="1">
    <location>
        <begin position="353"/>
        <end position="371"/>
    </location>
</feature>
<accession>A0A226E6V7</accession>
<proteinExistence type="predicted"/>
<evidence type="ECO:0000313" key="3">
    <source>
        <dbReference type="Proteomes" id="UP000198287"/>
    </source>
</evidence>
<keyword evidence="1" id="KW-0812">Transmembrane</keyword>
<organism evidence="2 3">
    <name type="scientific">Folsomia candida</name>
    <name type="common">Springtail</name>
    <dbReference type="NCBI Taxonomy" id="158441"/>
    <lineage>
        <taxon>Eukaryota</taxon>
        <taxon>Metazoa</taxon>
        <taxon>Ecdysozoa</taxon>
        <taxon>Arthropoda</taxon>
        <taxon>Hexapoda</taxon>
        <taxon>Collembola</taxon>
        <taxon>Entomobryomorpha</taxon>
        <taxon>Isotomoidea</taxon>
        <taxon>Isotomidae</taxon>
        <taxon>Proisotominae</taxon>
        <taxon>Folsomia</taxon>
    </lineage>
</organism>
<keyword evidence="1" id="KW-0472">Membrane</keyword>
<gene>
    <name evidence="2" type="ORF">Fcan01_11610</name>
</gene>
<comment type="caution">
    <text evidence="2">The sequence shown here is derived from an EMBL/GenBank/DDBJ whole genome shotgun (WGS) entry which is preliminary data.</text>
</comment>
<sequence>MFYYQARNLYKSGYFVCWAVVITGISQTLCDLPCFQEVVSARNNKSDSVITLFLAKHPTVFWNGNNFTVAKEKYDVLITGKLHRRSAPCNVFYFINVGWGETYAIVETSRDALNQKCSVFVLLYTNLELWQEIQNKLRRTFLEDEQPDNLRITTTLLISGPVDPSPDKESLTLWEVYSAILEEHLHPVENPKIALPLEYSDFLHGQELFERRNAKDVRDPLRDKAFYDDLFGNVNTVKLPCFKKGEVEKYVNHCRFLSVLIVIVIDHLNFSGITVLPAMSFDELAETNLLSGQARYVSLDLVTDEDINFIFQLNAEFAYHSVERNTYFYCVNNVAWVFGLKWDMFLAPFEPPVWVAIVLFGFLISVLNALVTQPEKNIYNLVKIFLDSVQYTFLSNGYLSHHYKPNRVVLSFIALNMVILINVYFGMVASDFKGMPSNHKFFDLKNLYANGFRHLVNTIYSYLGQMMTDTAAKNNFKQGVNFTSPYKSDENGNAYFVLGNFTYHSTSHYEAMRRMKGYDMFEILEELLHIRENGKFFDTSNGTIRCFLFNQNNDKLTMRFLLVSFHFWKSEVQQVGRYLEQAGIHRYWQVVENWQRLYNEFLPGNEEGVSFGGKKYNPIPLSMCR</sequence>
<feature type="transmembrane region" description="Helical" evidence="1">
    <location>
        <begin position="256"/>
        <end position="279"/>
    </location>
</feature>
<evidence type="ECO:0000256" key="1">
    <source>
        <dbReference type="SAM" id="Phobius"/>
    </source>
</evidence>
<keyword evidence="1" id="KW-1133">Transmembrane helix</keyword>
<feature type="transmembrane region" description="Helical" evidence="1">
    <location>
        <begin position="408"/>
        <end position="427"/>
    </location>
</feature>
<dbReference type="Proteomes" id="UP000198287">
    <property type="component" value="Unassembled WGS sequence"/>
</dbReference>
<keyword evidence="3" id="KW-1185">Reference proteome</keyword>
<name>A0A226E6V7_FOLCA</name>